<reference evidence="1 2" key="2">
    <citation type="journal article" date="2018" name="Plant J.">
        <title>The Physcomitrella patens chromosome-scale assembly reveals moss genome structure and evolution.</title>
        <authorList>
            <person name="Lang D."/>
            <person name="Ullrich K.K."/>
            <person name="Murat F."/>
            <person name="Fuchs J."/>
            <person name="Jenkins J."/>
            <person name="Haas F.B."/>
            <person name="Piednoel M."/>
            <person name="Gundlach H."/>
            <person name="Van Bel M."/>
            <person name="Meyberg R."/>
            <person name="Vives C."/>
            <person name="Morata J."/>
            <person name="Symeonidi A."/>
            <person name="Hiss M."/>
            <person name="Muchero W."/>
            <person name="Kamisugi Y."/>
            <person name="Saleh O."/>
            <person name="Blanc G."/>
            <person name="Decker E.L."/>
            <person name="van Gessel N."/>
            <person name="Grimwood J."/>
            <person name="Hayes R.D."/>
            <person name="Graham S.W."/>
            <person name="Gunter L.E."/>
            <person name="McDaniel S.F."/>
            <person name="Hoernstein S.N.W."/>
            <person name="Larsson A."/>
            <person name="Li F.W."/>
            <person name="Perroud P.F."/>
            <person name="Phillips J."/>
            <person name="Ranjan P."/>
            <person name="Rokshar D.S."/>
            <person name="Rothfels C.J."/>
            <person name="Schneider L."/>
            <person name="Shu S."/>
            <person name="Stevenson D.W."/>
            <person name="Thummler F."/>
            <person name="Tillich M."/>
            <person name="Villarreal Aguilar J.C."/>
            <person name="Widiez T."/>
            <person name="Wong G.K."/>
            <person name="Wymore A."/>
            <person name="Zhang Y."/>
            <person name="Zimmer A.D."/>
            <person name="Quatrano R.S."/>
            <person name="Mayer K.F.X."/>
            <person name="Goodstein D."/>
            <person name="Casacuberta J.M."/>
            <person name="Vandepoele K."/>
            <person name="Reski R."/>
            <person name="Cuming A.C."/>
            <person name="Tuskan G.A."/>
            <person name="Maumus F."/>
            <person name="Salse J."/>
            <person name="Schmutz J."/>
            <person name="Rensing S.A."/>
        </authorList>
    </citation>
    <scope>NUCLEOTIDE SEQUENCE [LARGE SCALE GENOMIC DNA]</scope>
    <source>
        <strain evidence="1 2">cv. Gransden 2004</strain>
    </source>
</reference>
<organism evidence="1 2">
    <name type="scientific">Physcomitrium patens</name>
    <name type="common">Spreading-leaved earth moss</name>
    <name type="synonym">Physcomitrella patens</name>
    <dbReference type="NCBI Taxonomy" id="3218"/>
    <lineage>
        <taxon>Eukaryota</taxon>
        <taxon>Viridiplantae</taxon>
        <taxon>Streptophyta</taxon>
        <taxon>Embryophyta</taxon>
        <taxon>Bryophyta</taxon>
        <taxon>Bryophytina</taxon>
        <taxon>Bryopsida</taxon>
        <taxon>Funariidae</taxon>
        <taxon>Funariales</taxon>
        <taxon>Funariaceae</taxon>
        <taxon>Physcomitrium</taxon>
    </lineage>
</organism>
<evidence type="ECO:0000313" key="1">
    <source>
        <dbReference type="EnsemblPlants" id="Pp3c17_15910V3.1"/>
    </source>
</evidence>
<protein>
    <submittedName>
        <fullName evidence="1">Uncharacterized protein</fullName>
    </submittedName>
</protein>
<evidence type="ECO:0000313" key="2">
    <source>
        <dbReference type="Proteomes" id="UP000006727"/>
    </source>
</evidence>
<reference evidence="1 2" key="1">
    <citation type="journal article" date="2008" name="Science">
        <title>The Physcomitrella genome reveals evolutionary insights into the conquest of land by plants.</title>
        <authorList>
            <person name="Rensing S."/>
            <person name="Lang D."/>
            <person name="Zimmer A."/>
            <person name="Terry A."/>
            <person name="Salamov A."/>
            <person name="Shapiro H."/>
            <person name="Nishiyama T."/>
            <person name="Perroud P.-F."/>
            <person name="Lindquist E."/>
            <person name="Kamisugi Y."/>
            <person name="Tanahashi T."/>
            <person name="Sakakibara K."/>
            <person name="Fujita T."/>
            <person name="Oishi K."/>
            <person name="Shin-I T."/>
            <person name="Kuroki Y."/>
            <person name="Toyoda A."/>
            <person name="Suzuki Y."/>
            <person name="Hashimoto A."/>
            <person name="Yamaguchi K."/>
            <person name="Sugano A."/>
            <person name="Kohara Y."/>
            <person name="Fujiyama A."/>
            <person name="Anterola A."/>
            <person name="Aoki S."/>
            <person name="Ashton N."/>
            <person name="Barbazuk W.B."/>
            <person name="Barker E."/>
            <person name="Bennetzen J."/>
            <person name="Bezanilla M."/>
            <person name="Blankenship R."/>
            <person name="Cho S.H."/>
            <person name="Dutcher S."/>
            <person name="Estelle M."/>
            <person name="Fawcett J.A."/>
            <person name="Gundlach H."/>
            <person name="Hanada K."/>
            <person name="Heyl A."/>
            <person name="Hicks K.A."/>
            <person name="Hugh J."/>
            <person name="Lohr M."/>
            <person name="Mayer K."/>
            <person name="Melkozernov A."/>
            <person name="Murata T."/>
            <person name="Nelson D."/>
            <person name="Pils B."/>
            <person name="Prigge M."/>
            <person name="Reiss B."/>
            <person name="Renner T."/>
            <person name="Rombauts S."/>
            <person name="Rushton P."/>
            <person name="Sanderfoot A."/>
            <person name="Schween G."/>
            <person name="Shiu S.-H."/>
            <person name="Stueber K."/>
            <person name="Theodoulou F.L."/>
            <person name="Tu H."/>
            <person name="Van de Peer Y."/>
            <person name="Verrier P.J."/>
            <person name="Waters E."/>
            <person name="Wood A."/>
            <person name="Yang L."/>
            <person name="Cove D."/>
            <person name="Cuming A."/>
            <person name="Hasebe M."/>
            <person name="Lucas S."/>
            <person name="Mishler D.B."/>
            <person name="Reski R."/>
            <person name="Grigoriev I."/>
            <person name="Quatrano R.S."/>
            <person name="Boore J.L."/>
        </authorList>
    </citation>
    <scope>NUCLEOTIDE SEQUENCE [LARGE SCALE GENOMIC DNA]</scope>
    <source>
        <strain evidence="1 2">cv. Gransden 2004</strain>
    </source>
</reference>
<dbReference type="InParanoid" id="A0A7I4BBR5"/>
<dbReference type="EMBL" id="ABEU02000017">
    <property type="status" value="NOT_ANNOTATED_CDS"/>
    <property type="molecule type" value="Genomic_DNA"/>
</dbReference>
<keyword evidence="2" id="KW-1185">Reference proteome</keyword>
<dbReference type="AlphaFoldDB" id="A0A7I4BBR5"/>
<dbReference type="Gramene" id="Pp3c17_15910V3.1">
    <property type="protein sequence ID" value="Pp3c17_15910V3.1"/>
    <property type="gene ID" value="Pp3c17_15910"/>
</dbReference>
<reference evidence="1" key="3">
    <citation type="submission" date="2020-12" db="UniProtKB">
        <authorList>
            <consortium name="EnsemblPlants"/>
        </authorList>
    </citation>
    <scope>IDENTIFICATION</scope>
</reference>
<name>A0A7I4BBR5_PHYPA</name>
<dbReference type="Proteomes" id="UP000006727">
    <property type="component" value="Chromosome 17"/>
</dbReference>
<sequence length="50" mass="5696">MVLNVHPGSKLEVFCSGVEDWILCQFDSTDVVTQEVQILLCQNVSYRHIT</sequence>
<dbReference type="EnsemblPlants" id="Pp3c17_15910V3.1">
    <property type="protein sequence ID" value="Pp3c17_15910V3.1"/>
    <property type="gene ID" value="Pp3c17_15910"/>
</dbReference>
<accession>A0A7I4BBR5</accession>
<proteinExistence type="predicted"/>